<evidence type="ECO:0000256" key="5">
    <source>
        <dbReference type="ARBA" id="ARBA00022729"/>
    </source>
</evidence>
<keyword evidence="16" id="KW-1185">Reference proteome</keyword>
<accession>A0A3D9H8Q4</accession>
<dbReference type="InterPro" id="IPR036942">
    <property type="entry name" value="Beta-barrel_TonB_sf"/>
</dbReference>
<dbReference type="AlphaFoldDB" id="A0A3D9H8Q4"/>
<dbReference type="InterPro" id="IPR012910">
    <property type="entry name" value="Plug_dom"/>
</dbReference>
<protein>
    <submittedName>
        <fullName evidence="15">Iron complex outermembrane receptor protein</fullName>
    </submittedName>
</protein>
<sequence>MKHYLLIVVLWFFNLAHTQNCTYTFIGEVKDFHDGTPMSGATVYIETLNSYTTTDINGKFSVKNICNGKLILVISHIGCETQRLDVDINGDTFRVIDMEHHIEELHEVKVSGVAPKKLTKTAQETQLNTKTLERFSALNLGDALREISGVSSINTGNSIVKPIINGLHSSRISVITNGVLLQDQEWGIEHAPNVDLNSAGSINVIKGANALAYSGDAIGGVVILKPLGISLKDSLYGKTILTGQTNGRGYNVTTSITKTWKGGWFASGQASKKGFGDFEAPDYLLTNTGLNTRAFNLSAGYKTFEKGFSFNYSHLKNEIGILRSAHIGSINDLVNAINNSDPILIEDFSYDINSPRQNVTHQILKAEYYKRFKRFGRFEIQYDYQYNQRFEYDVRRSDDNKPAIDLNLRTHSIRTGLKLDSNLKTVYNFGIHLRYQNNFANPETGIRRLIPDYDRYDVGVFAISNLKWGENTDLDFGLRYDFNRIDAQKFYLTSRWLERDYSNDFNNIIIGSVFGREIQYGVIDFDAQQLLTNPVYNFNNFSASAGISHKINKAQTLIFNYGLSQRSPNPSELFSDGLHHSAARIELGDLRIKQETSNRFGATYQLNLEQLDLNIEGFLNNIKDFIQLVPFSTEQTIRGAFPVWNYEQTNAFLFGIDFGATYKINEQWNLSNKSSFIKGRDTKAKTALIDIPSFRTNNILEYNNKKWLDFNASLESEWVFRQNDFPNFNFETLNPTTQQMVLVDISTPPPAYNLLHFRSDVTVPLSEKTNLNIGLTVFNIMDTSYREYLNRLRYFADDLGRNFMLQIKFNY</sequence>
<dbReference type="OrthoDB" id="9795928at2"/>
<dbReference type="Gene3D" id="2.60.40.1120">
    <property type="entry name" value="Carboxypeptidase-like, regulatory domain"/>
    <property type="match status" value="1"/>
</dbReference>
<keyword evidence="4 10" id="KW-0812">Transmembrane</keyword>
<gene>
    <name evidence="15" type="ORF">DFQ02_10710</name>
</gene>
<feature type="domain" description="TonB-dependent receptor plug" evidence="14">
    <location>
        <begin position="121"/>
        <end position="221"/>
    </location>
</feature>
<comment type="similarity">
    <text evidence="10 11">Belongs to the TonB-dependent receptor family.</text>
</comment>
<dbReference type="PROSITE" id="PS52016">
    <property type="entry name" value="TONB_DEPENDENT_REC_3"/>
    <property type="match status" value="1"/>
</dbReference>
<evidence type="ECO:0000256" key="8">
    <source>
        <dbReference type="ARBA" id="ARBA00023170"/>
    </source>
</evidence>
<dbReference type="SUPFAM" id="SSF49464">
    <property type="entry name" value="Carboxypeptidase regulatory domain-like"/>
    <property type="match status" value="1"/>
</dbReference>
<dbReference type="GO" id="GO:0044718">
    <property type="term" value="P:siderophore transmembrane transport"/>
    <property type="evidence" value="ECO:0007669"/>
    <property type="project" value="TreeGrafter"/>
</dbReference>
<keyword evidence="5 12" id="KW-0732">Signal</keyword>
<dbReference type="Pfam" id="PF13715">
    <property type="entry name" value="CarbopepD_reg_2"/>
    <property type="match status" value="1"/>
</dbReference>
<evidence type="ECO:0000256" key="4">
    <source>
        <dbReference type="ARBA" id="ARBA00022692"/>
    </source>
</evidence>
<dbReference type="Gene3D" id="2.40.170.20">
    <property type="entry name" value="TonB-dependent receptor, beta-barrel domain"/>
    <property type="match status" value="1"/>
</dbReference>
<reference evidence="15 16" key="1">
    <citation type="submission" date="2018-07" db="EMBL/GenBank/DDBJ databases">
        <title>Genomic Encyclopedia of Type Strains, Phase III (KMG-III): the genomes of soil and plant-associated and newly described type strains.</title>
        <authorList>
            <person name="Whitman W."/>
        </authorList>
    </citation>
    <scope>NUCLEOTIDE SEQUENCE [LARGE SCALE GENOMIC DNA]</scope>
    <source>
        <strain evidence="15 16">CECT 8487</strain>
    </source>
</reference>
<keyword evidence="6 11" id="KW-0798">TonB box</keyword>
<dbReference type="GO" id="GO:0015344">
    <property type="term" value="F:siderophore uptake transmembrane transporter activity"/>
    <property type="evidence" value="ECO:0007669"/>
    <property type="project" value="TreeGrafter"/>
</dbReference>
<feature type="domain" description="TonB-dependent receptor-like beta-barrel" evidence="13">
    <location>
        <begin position="328"/>
        <end position="780"/>
    </location>
</feature>
<keyword evidence="9 10" id="KW-0998">Cell outer membrane</keyword>
<evidence type="ECO:0000256" key="1">
    <source>
        <dbReference type="ARBA" id="ARBA00004571"/>
    </source>
</evidence>
<comment type="caution">
    <text evidence="15">The sequence shown here is derived from an EMBL/GenBank/DDBJ whole genome shotgun (WGS) entry which is preliminary data.</text>
</comment>
<evidence type="ECO:0000256" key="3">
    <source>
        <dbReference type="ARBA" id="ARBA00022452"/>
    </source>
</evidence>
<dbReference type="PANTHER" id="PTHR30069">
    <property type="entry name" value="TONB-DEPENDENT OUTER MEMBRANE RECEPTOR"/>
    <property type="match status" value="1"/>
</dbReference>
<dbReference type="InterPro" id="IPR008969">
    <property type="entry name" value="CarboxyPept-like_regulatory"/>
</dbReference>
<keyword evidence="8 15" id="KW-0675">Receptor</keyword>
<dbReference type="Pfam" id="PF00593">
    <property type="entry name" value="TonB_dep_Rec_b-barrel"/>
    <property type="match status" value="1"/>
</dbReference>
<keyword evidence="2 10" id="KW-0813">Transport</keyword>
<comment type="subcellular location">
    <subcellularLocation>
        <location evidence="1 10">Cell outer membrane</location>
        <topology evidence="1 10">Multi-pass membrane protein</topology>
    </subcellularLocation>
</comment>
<dbReference type="Proteomes" id="UP000256629">
    <property type="component" value="Unassembled WGS sequence"/>
</dbReference>
<organism evidence="15 16">
    <name type="scientific">Seonamhaeicola aphaedonensis</name>
    <dbReference type="NCBI Taxonomy" id="1461338"/>
    <lineage>
        <taxon>Bacteria</taxon>
        <taxon>Pseudomonadati</taxon>
        <taxon>Bacteroidota</taxon>
        <taxon>Flavobacteriia</taxon>
        <taxon>Flavobacteriales</taxon>
        <taxon>Flavobacteriaceae</taxon>
    </lineage>
</organism>
<dbReference type="GO" id="GO:0009279">
    <property type="term" value="C:cell outer membrane"/>
    <property type="evidence" value="ECO:0007669"/>
    <property type="project" value="UniProtKB-SubCell"/>
</dbReference>
<feature type="chain" id="PRO_5017707185" evidence="12">
    <location>
        <begin position="19"/>
        <end position="811"/>
    </location>
</feature>
<keyword evidence="3 10" id="KW-1134">Transmembrane beta strand</keyword>
<name>A0A3D9H8Q4_9FLAO</name>
<dbReference type="Gene3D" id="2.170.130.10">
    <property type="entry name" value="TonB-dependent receptor, plug domain"/>
    <property type="match status" value="1"/>
</dbReference>
<evidence type="ECO:0000256" key="7">
    <source>
        <dbReference type="ARBA" id="ARBA00023136"/>
    </source>
</evidence>
<evidence type="ECO:0000256" key="9">
    <source>
        <dbReference type="ARBA" id="ARBA00023237"/>
    </source>
</evidence>
<dbReference type="InterPro" id="IPR039426">
    <property type="entry name" value="TonB-dep_rcpt-like"/>
</dbReference>
<evidence type="ECO:0000256" key="6">
    <source>
        <dbReference type="ARBA" id="ARBA00023077"/>
    </source>
</evidence>
<evidence type="ECO:0000256" key="12">
    <source>
        <dbReference type="SAM" id="SignalP"/>
    </source>
</evidence>
<dbReference type="InterPro" id="IPR037066">
    <property type="entry name" value="Plug_dom_sf"/>
</dbReference>
<dbReference type="Pfam" id="PF07715">
    <property type="entry name" value="Plug"/>
    <property type="match status" value="1"/>
</dbReference>
<evidence type="ECO:0000313" key="15">
    <source>
        <dbReference type="EMBL" id="RED45865.1"/>
    </source>
</evidence>
<proteinExistence type="inferred from homology"/>
<evidence type="ECO:0000259" key="13">
    <source>
        <dbReference type="Pfam" id="PF00593"/>
    </source>
</evidence>
<keyword evidence="7 10" id="KW-0472">Membrane</keyword>
<dbReference type="InterPro" id="IPR000531">
    <property type="entry name" value="Beta-barrel_TonB"/>
</dbReference>
<evidence type="ECO:0000256" key="11">
    <source>
        <dbReference type="RuleBase" id="RU003357"/>
    </source>
</evidence>
<evidence type="ECO:0000256" key="10">
    <source>
        <dbReference type="PROSITE-ProRule" id="PRU01360"/>
    </source>
</evidence>
<dbReference type="SUPFAM" id="SSF56935">
    <property type="entry name" value="Porins"/>
    <property type="match status" value="1"/>
</dbReference>
<dbReference type="PANTHER" id="PTHR30069:SF29">
    <property type="entry name" value="HEMOGLOBIN AND HEMOGLOBIN-HAPTOGLOBIN-BINDING PROTEIN 1-RELATED"/>
    <property type="match status" value="1"/>
</dbReference>
<evidence type="ECO:0000259" key="14">
    <source>
        <dbReference type="Pfam" id="PF07715"/>
    </source>
</evidence>
<dbReference type="RefSeq" id="WP_116524621.1">
    <property type="nucleotide sequence ID" value="NZ_QRDX01000007.1"/>
</dbReference>
<evidence type="ECO:0000256" key="2">
    <source>
        <dbReference type="ARBA" id="ARBA00022448"/>
    </source>
</evidence>
<evidence type="ECO:0000313" key="16">
    <source>
        <dbReference type="Proteomes" id="UP000256629"/>
    </source>
</evidence>
<feature type="signal peptide" evidence="12">
    <location>
        <begin position="1"/>
        <end position="18"/>
    </location>
</feature>
<dbReference type="EMBL" id="QRDX01000007">
    <property type="protein sequence ID" value="RED45865.1"/>
    <property type="molecule type" value="Genomic_DNA"/>
</dbReference>